<dbReference type="GO" id="GO:0007005">
    <property type="term" value="P:mitochondrion organization"/>
    <property type="evidence" value="ECO:0007669"/>
    <property type="project" value="TreeGrafter"/>
</dbReference>
<dbReference type="PANTHER" id="PTHR14700">
    <property type="entry name" value="PENTATRICOPEPTIDE REPEAT-CONTAINING PROTEIN 2, MITOCHONDRIAL"/>
    <property type="match status" value="1"/>
</dbReference>
<name>A0A0M3JUN6_ANISI</name>
<dbReference type="OrthoDB" id="5822074at2759"/>
<reference evidence="1 2" key="2">
    <citation type="submission" date="2018-11" db="EMBL/GenBank/DDBJ databases">
        <authorList>
            <consortium name="Pathogen Informatics"/>
        </authorList>
    </citation>
    <scope>NUCLEOTIDE SEQUENCE [LARGE SCALE GENOMIC DNA]</scope>
</reference>
<dbReference type="GO" id="GO:0005739">
    <property type="term" value="C:mitochondrion"/>
    <property type="evidence" value="ECO:0007669"/>
    <property type="project" value="InterPro"/>
</dbReference>
<dbReference type="GO" id="GO:0003723">
    <property type="term" value="F:RNA binding"/>
    <property type="evidence" value="ECO:0007669"/>
    <property type="project" value="TreeGrafter"/>
</dbReference>
<dbReference type="InterPro" id="IPR034629">
    <property type="entry name" value="PTCD2"/>
</dbReference>
<dbReference type="WBParaSite" id="ASIM_0001190501-mRNA-1">
    <property type="protein sequence ID" value="ASIM_0001190501-mRNA-1"/>
    <property type="gene ID" value="ASIM_0001190501"/>
</dbReference>
<dbReference type="AlphaFoldDB" id="A0A0M3JUN6"/>
<evidence type="ECO:0000313" key="2">
    <source>
        <dbReference type="Proteomes" id="UP000267096"/>
    </source>
</evidence>
<organism evidence="3">
    <name type="scientific">Anisakis simplex</name>
    <name type="common">Herring worm</name>
    <dbReference type="NCBI Taxonomy" id="6269"/>
    <lineage>
        <taxon>Eukaryota</taxon>
        <taxon>Metazoa</taxon>
        <taxon>Ecdysozoa</taxon>
        <taxon>Nematoda</taxon>
        <taxon>Chromadorea</taxon>
        <taxon>Rhabditida</taxon>
        <taxon>Spirurina</taxon>
        <taxon>Ascaridomorpha</taxon>
        <taxon>Ascaridoidea</taxon>
        <taxon>Anisakidae</taxon>
        <taxon>Anisakis</taxon>
        <taxon>Anisakis simplex complex</taxon>
    </lineage>
</organism>
<dbReference type="EMBL" id="UYRR01031064">
    <property type="protein sequence ID" value="VDK44915.1"/>
    <property type="molecule type" value="Genomic_DNA"/>
</dbReference>
<keyword evidence="2" id="KW-1185">Reference proteome</keyword>
<reference evidence="3" key="1">
    <citation type="submission" date="2017-02" db="UniProtKB">
        <authorList>
            <consortium name="WormBaseParasite"/>
        </authorList>
    </citation>
    <scope>IDENTIFICATION</scope>
</reference>
<accession>A0A0M3JUN6</accession>
<protein>
    <submittedName>
        <fullName evidence="3">TPR_REGION domain-containing protein</fullName>
    </submittedName>
</protein>
<evidence type="ECO:0000313" key="1">
    <source>
        <dbReference type="EMBL" id="VDK44915.1"/>
    </source>
</evidence>
<dbReference type="Proteomes" id="UP000267096">
    <property type="component" value="Unassembled WGS sequence"/>
</dbReference>
<gene>
    <name evidence="1" type="ORF">ASIM_LOCUS11371</name>
</gene>
<evidence type="ECO:0000313" key="3">
    <source>
        <dbReference type="WBParaSite" id="ASIM_0001190501-mRNA-1"/>
    </source>
</evidence>
<dbReference type="GO" id="GO:0050684">
    <property type="term" value="P:regulation of mRNA processing"/>
    <property type="evidence" value="ECO:0007669"/>
    <property type="project" value="InterPro"/>
</dbReference>
<proteinExistence type="predicted"/>
<sequence>MSRCRTATALLRRITSVLSAAQLRQYARWNSHRALAHNALSITASHSQCGSDSNRSLQCHVDALHSIQNQQERSQEAVKFAAQCHRLQTNDALKLLADFLKSDKQITKAYSNRAVYFCIHLALILDNLEIASEFFKWLPPDVHILGTSLRVQLLSRMGHLQEALSQLERVLNEDVPRFDTNHKIVDEALDVLCGAIKSSPDSLLEMRRFRYLQRLLTKYERRSKCTINELLCAKVLDVTDGQLEQDVYGNKLDDATIKKIVKIAPYILSDD</sequence>
<dbReference type="PANTHER" id="PTHR14700:SF0">
    <property type="entry name" value="PENTATRICOPEPTIDE REPEAT-CONTAINING PROTEIN 2, MITOCHONDRIAL"/>
    <property type="match status" value="1"/>
</dbReference>